<evidence type="ECO:0000313" key="4">
    <source>
        <dbReference type="EMBL" id="GEL22274.1"/>
    </source>
</evidence>
<keyword evidence="2" id="KW-0503">Monooxygenase</keyword>
<proteinExistence type="predicted"/>
<dbReference type="EMBL" id="BJVJ01000007">
    <property type="protein sequence ID" value="GEL22274.1"/>
    <property type="molecule type" value="Genomic_DNA"/>
</dbReference>
<dbReference type="AlphaFoldDB" id="A0A511DEX2"/>
<dbReference type="Proteomes" id="UP000321685">
    <property type="component" value="Unassembled WGS sequence"/>
</dbReference>
<dbReference type="Pfam" id="PF00296">
    <property type="entry name" value="Bac_luciferase"/>
    <property type="match status" value="1"/>
</dbReference>
<organism evidence="4 5">
    <name type="scientific">Pseudonocardia sulfidoxydans NBRC 16205</name>
    <dbReference type="NCBI Taxonomy" id="1223511"/>
    <lineage>
        <taxon>Bacteria</taxon>
        <taxon>Bacillati</taxon>
        <taxon>Actinomycetota</taxon>
        <taxon>Actinomycetes</taxon>
        <taxon>Pseudonocardiales</taxon>
        <taxon>Pseudonocardiaceae</taxon>
        <taxon>Pseudonocardia</taxon>
    </lineage>
</organism>
<dbReference type="InterPro" id="IPR050766">
    <property type="entry name" value="Bact_Lucif_Oxidored"/>
</dbReference>
<dbReference type="GO" id="GO:0005829">
    <property type="term" value="C:cytosol"/>
    <property type="evidence" value="ECO:0007669"/>
    <property type="project" value="TreeGrafter"/>
</dbReference>
<dbReference type="RefSeq" id="WP_147103262.1">
    <property type="nucleotide sequence ID" value="NZ_BJVJ01000007.1"/>
</dbReference>
<dbReference type="OrthoDB" id="7903015at2"/>
<gene>
    <name evidence="4" type="ORF">PSU4_12280</name>
</gene>
<keyword evidence="5" id="KW-1185">Reference proteome</keyword>
<dbReference type="GO" id="GO:0016705">
    <property type="term" value="F:oxidoreductase activity, acting on paired donors, with incorporation or reduction of molecular oxygen"/>
    <property type="evidence" value="ECO:0007669"/>
    <property type="project" value="InterPro"/>
</dbReference>
<comment type="caution">
    <text evidence="4">The sequence shown here is derived from an EMBL/GenBank/DDBJ whole genome shotgun (WGS) entry which is preliminary data.</text>
</comment>
<evidence type="ECO:0000259" key="3">
    <source>
        <dbReference type="Pfam" id="PF00296"/>
    </source>
</evidence>
<evidence type="ECO:0000256" key="2">
    <source>
        <dbReference type="ARBA" id="ARBA00023033"/>
    </source>
</evidence>
<keyword evidence="1" id="KW-0560">Oxidoreductase</keyword>
<dbReference type="GO" id="GO:0004497">
    <property type="term" value="F:monooxygenase activity"/>
    <property type="evidence" value="ECO:0007669"/>
    <property type="project" value="UniProtKB-KW"/>
</dbReference>
<evidence type="ECO:0000256" key="1">
    <source>
        <dbReference type="ARBA" id="ARBA00023002"/>
    </source>
</evidence>
<dbReference type="PANTHER" id="PTHR30137">
    <property type="entry name" value="LUCIFERASE-LIKE MONOOXYGENASE"/>
    <property type="match status" value="1"/>
</dbReference>
<name>A0A511DEX2_9PSEU</name>
<accession>A0A511DEX2</accession>
<feature type="domain" description="Luciferase-like" evidence="3">
    <location>
        <begin position="33"/>
        <end position="330"/>
    </location>
</feature>
<evidence type="ECO:0000313" key="5">
    <source>
        <dbReference type="Proteomes" id="UP000321685"/>
    </source>
</evidence>
<sequence length="383" mass="43298">MKIGVHLYFQNYTDWDRFKSRQPGPPAITDQQIYEEDLHLAGLVEPLGFDSYWAVDHHFTPYAMTGGALQHLTYMAGKTTKLDFGSIVVVLPWYDPLAVVDQISVLDNMLQGRQLTIGLGRGAAKQEFDRFRVPMPHARGRFAESVEILRRALKNEWFSFEGEHFQIPETSIRPGFRNPERLLERMRIAWQSPDTLPIVANSGHGVIMTNTKSWDEYAEDIQQVNKIRRSIGLGPTQPTVQVMLSCFDSEAEAWGVMSTHMLESYNSSAKQYGLDDPSQFIGVKGYEHYAKVPPYLGPGTDPAKDEQMLEYAARPQAWGTPDQVFEKLQFIQQKTGAVEFIVNPRFGGMSAETAERSMRLFAAEVLPRLQAIDPPLPESLNGE</sequence>
<protein>
    <submittedName>
        <fullName evidence="4">Luciferase</fullName>
    </submittedName>
</protein>
<dbReference type="InterPro" id="IPR036661">
    <property type="entry name" value="Luciferase-like_sf"/>
</dbReference>
<dbReference type="PANTHER" id="PTHR30137:SF8">
    <property type="entry name" value="BLR5498 PROTEIN"/>
    <property type="match status" value="1"/>
</dbReference>
<reference evidence="4 5" key="1">
    <citation type="submission" date="2019-07" db="EMBL/GenBank/DDBJ databases">
        <title>Whole genome shotgun sequence of Pseudonocardia sulfidoxydans NBRC 16205.</title>
        <authorList>
            <person name="Hosoyama A."/>
            <person name="Uohara A."/>
            <person name="Ohji S."/>
            <person name="Ichikawa N."/>
        </authorList>
    </citation>
    <scope>NUCLEOTIDE SEQUENCE [LARGE SCALE GENOMIC DNA]</scope>
    <source>
        <strain evidence="4 5">NBRC 16205</strain>
    </source>
</reference>
<dbReference type="SUPFAM" id="SSF51679">
    <property type="entry name" value="Bacterial luciferase-like"/>
    <property type="match status" value="1"/>
</dbReference>
<dbReference type="InterPro" id="IPR011251">
    <property type="entry name" value="Luciferase-like_dom"/>
</dbReference>
<dbReference type="Gene3D" id="3.20.20.30">
    <property type="entry name" value="Luciferase-like domain"/>
    <property type="match status" value="1"/>
</dbReference>